<evidence type="ECO:0008006" key="4">
    <source>
        <dbReference type="Google" id="ProtNLM"/>
    </source>
</evidence>
<keyword evidence="1" id="KW-1133">Transmembrane helix</keyword>
<comment type="caution">
    <text evidence="2">The sequence shown here is derived from an EMBL/GenBank/DDBJ whole genome shotgun (WGS) entry which is preliminary data.</text>
</comment>
<name>A0ABT3JPE8_9FLAO</name>
<evidence type="ECO:0000256" key="1">
    <source>
        <dbReference type="SAM" id="Phobius"/>
    </source>
</evidence>
<gene>
    <name evidence="2" type="ORF">OK344_10125</name>
</gene>
<keyword evidence="1" id="KW-0472">Membrane</keyword>
<dbReference type="RefSeq" id="WP_088468942.1">
    <property type="nucleotide sequence ID" value="NZ_JAPCHZ010000005.1"/>
</dbReference>
<accession>A0ABT3JPE8</accession>
<protein>
    <recommendedName>
        <fullName evidence="4">DUF3278 domain-containing protein</fullName>
    </recommendedName>
</protein>
<reference evidence="2 3" key="1">
    <citation type="submission" date="2022-10" db="EMBL/GenBank/DDBJ databases">
        <title>Kaistella sp. BT-6-1-3.</title>
        <authorList>
            <person name="Ai J."/>
            <person name="Deng Z."/>
        </authorList>
    </citation>
    <scope>NUCLEOTIDE SEQUENCE [LARGE SCALE GENOMIC DNA]</scope>
    <source>
        <strain evidence="2 3">BT6-1-3</strain>
    </source>
</reference>
<evidence type="ECO:0000313" key="2">
    <source>
        <dbReference type="EMBL" id="MCW4452564.1"/>
    </source>
</evidence>
<dbReference type="EMBL" id="JAPCHZ010000005">
    <property type="protein sequence ID" value="MCW4452564.1"/>
    <property type="molecule type" value="Genomic_DNA"/>
</dbReference>
<dbReference type="Proteomes" id="UP001209107">
    <property type="component" value="Unassembled WGS sequence"/>
</dbReference>
<keyword evidence="3" id="KW-1185">Reference proteome</keyword>
<feature type="transmembrane region" description="Helical" evidence="1">
    <location>
        <begin position="70"/>
        <end position="88"/>
    </location>
</feature>
<feature type="transmembrane region" description="Helical" evidence="1">
    <location>
        <begin position="44"/>
        <end position="64"/>
    </location>
</feature>
<sequence>MELNHLKQLWSNENIAETPEISTEKQNEIHLPLEKIRKNMRQEFYWTAVIFVLIILFFLLVDMHFFKFKVYIITLVATMMLITSFYFFKFFQLYKNISTINLNTWDALKDLKYQFKLNEQYYMAFYIAFAPFVVCEMLLVFEYSPPLKEITGLRFILTFLATCIGTLGALYFFGKFWFQRYYGKYFNQIYKIIDELK</sequence>
<feature type="transmembrane region" description="Helical" evidence="1">
    <location>
        <begin position="153"/>
        <end position="174"/>
    </location>
</feature>
<proteinExistence type="predicted"/>
<feature type="transmembrane region" description="Helical" evidence="1">
    <location>
        <begin position="121"/>
        <end position="141"/>
    </location>
</feature>
<keyword evidence="1" id="KW-0812">Transmembrane</keyword>
<evidence type="ECO:0000313" key="3">
    <source>
        <dbReference type="Proteomes" id="UP001209107"/>
    </source>
</evidence>
<organism evidence="2 3">
    <name type="scientific">Kaistella yananensis</name>
    <dbReference type="NCBI Taxonomy" id="2989820"/>
    <lineage>
        <taxon>Bacteria</taxon>
        <taxon>Pseudomonadati</taxon>
        <taxon>Bacteroidota</taxon>
        <taxon>Flavobacteriia</taxon>
        <taxon>Flavobacteriales</taxon>
        <taxon>Weeksellaceae</taxon>
        <taxon>Chryseobacterium group</taxon>
        <taxon>Kaistella</taxon>
    </lineage>
</organism>